<feature type="binding site" evidence="17">
    <location>
        <position position="60"/>
    </location>
    <ligand>
        <name>[4Fe-4S] cluster</name>
        <dbReference type="ChEBI" id="CHEBI:49883"/>
        <note>4Fe-4S-S-AdoMet</note>
    </ligand>
</feature>
<dbReference type="InterPro" id="IPR004558">
    <property type="entry name" value="Coprogen_oxidase_HemN"/>
</dbReference>
<keyword evidence="12 15" id="KW-0627">Porphyrin biosynthesis</keyword>
<evidence type="ECO:0000256" key="2">
    <source>
        <dbReference type="ARBA" id="ARBA00004785"/>
    </source>
</evidence>
<proteinExistence type="inferred from homology"/>
<evidence type="ECO:0000256" key="6">
    <source>
        <dbReference type="ARBA" id="ARBA00022490"/>
    </source>
</evidence>
<dbReference type="AlphaFoldDB" id="A0A0M6XXH2"/>
<dbReference type="Gene3D" id="1.10.10.920">
    <property type="match status" value="1"/>
</dbReference>
<dbReference type="GO" id="GO:0004109">
    <property type="term" value="F:coproporphyrinogen oxidase activity"/>
    <property type="evidence" value="ECO:0007669"/>
    <property type="project" value="InterPro"/>
</dbReference>
<evidence type="ECO:0000256" key="15">
    <source>
        <dbReference type="PIRNR" id="PIRNR000167"/>
    </source>
</evidence>
<feature type="binding site" evidence="17">
    <location>
        <position position="67"/>
    </location>
    <ligand>
        <name>[4Fe-4S] cluster</name>
        <dbReference type="ChEBI" id="CHEBI:49883"/>
        <note>4Fe-4S-S-AdoMet</note>
    </ligand>
</feature>
<dbReference type="InterPro" id="IPR006638">
    <property type="entry name" value="Elp3/MiaA/NifB-like_rSAM"/>
</dbReference>
<dbReference type="PANTHER" id="PTHR13932:SF6">
    <property type="entry name" value="OXYGEN-INDEPENDENT COPROPORPHYRINOGEN III OXIDASE"/>
    <property type="match status" value="1"/>
</dbReference>
<dbReference type="GO" id="GO:0051539">
    <property type="term" value="F:4 iron, 4 sulfur cluster binding"/>
    <property type="evidence" value="ECO:0007669"/>
    <property type="project" value="UniProtKB-KW"/>
</dbReference>
<keyword evidence="5 15" id="KW-0004">4Fe-4S</keyword>
<evidence type="ECO:0000256" key="4">
    <source>
        <dbReference type="ARBA" id="ARBA00011245"/>
    </source>
</evidence>
<dbReference type="RefSeq" id="WP_055683982.1">
    <property type="nucleotide sequence ID" value="NZ_CXPG01000023.1"/>
</dbReference>
<dbReference type="Proteomes" id="UP000048908">
    <property type="component" value="Unassembled WGS sequence"/>
</dbReference>
<organism evidence="19 20">
    <name type="scientific">Jannaschia rubra</name>
    <dbReference type="NCBI Taxonomy" id="282197"/>
    <lineage>
        <taxon>Bacteria</taxon>
        <taxon>Pseudomonadati</taxon>
        <taxon>Pseudomonadota</taxon>
        <taxon>Alphaproteobacteria</taxon>
        <taxon>Rhodobacterales</taxon>
        <taxon>Roseobacteraceae</taxon>
        <taxon>Jannaschia</taxon>
    </lineage>
</organism>
<evidence type="ECO:0000256" key="14">
    <source>
        <dbReference type="ARBA" id="ARBA00048321"/>
    </source>
</evidence>
<dbReference type="EC" id="1.3.98.3" evidence="15"/>
<evidence type="ECO:0000256" key="11">
    <source>
        <dbReference type="ARBA" id="ARBA00023014"/>
    </source>
</evidence>
<evidence type="ECO:0000256" key="13">
    <source>
        <dbReference type="ARBA" id="ARBA00024295"/>
    </source>
</evidence>
<comment type="cofactor">
    <cofactor evidence="15 17">
        <name>[4Fe-4S] cluster</name>
        <dbReference type="ChEBI" id="CHEBI:49883"/>
    </cofactor>
    <text evidence="15 17">Binds 1 [4Fe-4S] cluster. The cluster is coordinated with 3 cysteines and an exchangeable S-adenosyl-L-methionine.</text>
</comment>
<feature type="domain" description="Radical SAM core" evidence="18">
    <location>
        <begin position="45"/>
        <end position="279"/>
    </location>
</feature>
<evidence type="ECO:0000256" key="8">
    <source>
        <dbReference type="ARBA" id="ARBA00022723"/>
    </source>
</evidence>
<dbReference type="InterPro" id="IPR058240">
    <property type="entry name" value="rSAM_sf"/>
</dbReference>
<dbReference type="InterPro" id="IPR023404">
    <property type="entry name" value="rSAM_horseshoe"/>
</dbReference>
<evidence type="ECO:0000313" key="20">
    <source>
        <dbReference type="Proteomes" id="UP000048908"/>
    </source>
</evidence>
<dbReference type="PANTHER" id="PTHR13932">
    <property type="entry name" value="COPROPORPHYRINIGEN III OXIDASE"/>
    <property type="match status" value="1"/>
</dbReference>
<protein>
    <recommendedName>
        <fullName evidence="15">Coproporphyrinogen-III oxidase</fullName>
        <ecNumber evidence="15">1.3.98.3</ecNumber>
    </recommendedName>
</protein>
<feature type="binding site" evidence="16">
    <location>
        <begin position="66"/>
        <end position="68"/>
    </location>
    <ligand>
        <name>S-adenosyl-L-methionine</name>
        <dbReference type="ChEBI" id="CHEBI:59789"/>
        <label>2</label>
    </ligand>
</feature>
<evidence type="ECO:0000256" key="17">
    <source>
        <dbReference type="PIRSR" id="PIRSR000167-2"/>
    </source>
</evidence>
<dbReference type="STRING" id="282197.SAMN04488517_11232"/>
<evidence type="ECO:0000256" key="7">
    <source>
        <dbReference type="ARBA" id="ARBA00022691"/>
    </source>
</evidence>
<evidence type="ECO:0000256" key="12">
    <source>
        <dbReference type="ARBA" id="ARBA00023244"/>
    </source>
</evidence>
<sequence length="448" mass="48395">MTQHAFLAAHGLFDARAPRYTSYPPAPHFTDAVGPQRMEDWLRATPAGTRLSVYAHVPFCRRLCWFCASRTQGLKTDTPLAPYVAALLSEARMVADLLPQGTRAGQVTLGGGTPTILPPDLLRELLTGLRDGFAAAEEAIVSVEVDPTMLDDGRLDAMAEAGLTRATLGLQDFDPTVQAAIGRVQTEAETRTAVEGLRARGVRRIKMDLLYGLPHQSRDSMTRTVDAALSMGPDRIALYGYAHVPWASRRQLMIDKAALPDGPTRLRLFDLAAARIVDAGYIRVGVDHFARPDDPLVDAAARGALRRTFQGYTEDAAPVLIGLGASAVSRLPQGHAQNAARTADWAARIAAGRLATVRGHAMTADDDLRGDLIQQLLCHFAAHPRDFGDRAGAARDLLTRLAARWPAAVETDAEGGVTLRPEAWPLVRLVAMDLDAYAKPVRRACIVA</sequence>
<name>A0A0M6XXH2_9RHOB</name>
<comment type="similarity">
    <text evidence="3 15">Belongs to the anaerobic coproporphyrinogen-III oxidase family.</text>
</comment>
<comment type="subunit">
    <text evidence="4">Monomer.</text>
</comment>
<dbReference type="Pfam" id="PF04055">
    <property type="entry name" value="Radical_SAM"/>
    <property type="match status" value="1"/>
</dbReference>
<keyword evidence="8 15" id="KW-0479">Metal-binding</keyword>
<dbReference type="SFLD" id="SFLDG01065">
    <property type="entry name" value="anaerobic_coproporphyrinogen-I"/>
    <property type="match status" value="1"/>
</dbReference>
<gene>
    <name evidence="19" type="primary">hemN_3</name>
    <name evidence="19" type="ORF">JAN5088_03410</name>
</gene>
<evidence type="ECO:0000256" key="1">
    <source>
        <dbReference type="ARBA" id="ARBA00004496"/>
    </source>
</evidence>
<accession>A0A0M6XXH2</accession>
<feature type="binding site" evidence="16">
    <location>
        <position position="208"/>
    </location>
    <ligand>
        <name>S-adenosyl-L-methionine</name>
        <dbReference type="ChEBI" id="CHEBI:59789"/>
        <label>2</label>
    </ligand>
</feature>
<evidence type="ECO:0000256" key="16">
    <source>
        <dbReference type="PIRSR" id="PIRSR000167-1"/>
    </source>
</evidence>
<keyword evidence="6 15" id="KW-0963">Cytoplasm</keyword>
<dbReference type="GO" id="GO:0051989">
    <property type="term" value="F:coproporphyrinogen dehydrogenase activity"/>
    <property type="evidence" value="ECO:0007669"/>
    <property type="project" value="UniProtKB-EC"/>
</dbReference>
<evidence type="ECO:0000259" key="18">
    <source>
        <dbReference type="PROSITE" id="PS51918"/>
    </source>
</evidence>
<dbReference type="PIRSF" id="PIRSF000167">
    <property type="entry name" value="HemN"/>
    <property type="match status" value="1"/>
</dbReference>
<dbReference type="SFLD" id="SFLDS00029">
    <property type="entry name" value="Radical_SAM"/>
    <property type="match status" value="1"/>
</dbReference>
<feature type="binding site" evidence="16">
    <location>
        <position position="54"/>
    </location>
    <ligand>
        <name>S-adenosyl-L-methionine</name>
        <dbReference type="ChEBI" id="CHEBI:59789"/>
        <label>1</label>
    </ligand>
</feature>
<keyword evidence="7 15" id="KW-0949">S-adenosyl-L-methionine</keyword>
<dbReference type="SFLD" id="SFLDG01082">
    <property type="entry name" value="B12-binding_domain_containing"/>
    <property type="match status" value="1"/>
</dbReference>
<dbReference type="SUPFAM" id="SSF102114">
    <property type="entry name" value="Radical SAM enzymes"/>
    <property type="match status" value="1"/>
</dbReference>
<comment type="subcellular location">
    <subcellularLocation>
        <location evidence="1 15">Cytoplasm</location>
    </subcellularLocation>
</comment>
<reference evidence="19 20" key="1">
    <citation type="submission" date="2015-07" db="EMBL/GenBank/DDBJ databases">
        <authorList>
            <person name="Noorani M."/>
        </authorList>
    </citation>
    <scope>NUCLEOTIDE SEQUENCE [LARGE SCALE GENOMIC DNA]</scope>
    <source>
        <strain evidence="19 20">CECT 5088</strain>
    </source>
</reference>
<comment type="pathway">
    <text evidence="2 15">Porphyrin-containing compound metabolism; protoporphyrin-IX biosynthesis; protoporphyrinogen-IX from coproporphyrinogen-III (AdoMet route): step 1/1.</text>
</comment>
<feature type="binding site" evidence="16">
    <location>
        <begin position="112"/>
        <end position="113"/>
    </location>
    <ligand>
        <name>S-adenosyl-L-methionine</name>
        <dbReference type="ChEBI" id="CHEBI:59789"/>
        <label>2</label>
    </ligand>
</feature>
<dbReference type="InterPro" id="IPR007197">
    <property type="entry name" value="rSAM"/>
</dbReference>
<keyword evidence="10 15" id="KW-0408">Iron</keyword>
<feature type="binding site" evidence="16">
    <location>
        <position position="183"/>
    </location>
    <ligand>
        <name>S-adenosyl-L-methionine</name>
        <dbReference type="ChEBI" id="CHEBI:59789"/>
        <label>2</label>
    </ligand>
</feature>
<dbReference type="GO" id="GO:0005737">
    <property type="term" value="C:cytoplasm"/>
    <property type="evidence" value="ECO:0007669"/>
    <property type="project" value="UniProtKB-SubCell"/>
</dbReference>
<feature type="binding site" evidence="16">
    <location>
        <position position="171"/>
    </location>
    <ligand>
        <name>S-adenosyl-L-methionine</name>
        <dbReference type="ChEBI" id="CHEBI:59789"/>
        <label>2</label>
    </ligand>
</feature>
<keyword evidence="11 15" id="KW-0411">Iron-sulfur</keyword>
<evidence type="ECO:0000313" key="19">
    <source>
        <dbReference type="EMBL" id="CTQ34614.1"/>
    </source>
</evidence>
<dbReference type="OrthoDB" id="9808022at2"/>
<feature type="binding site" evidence="16">
    <location>
        <position position="111"/>
    </location>
    <ligand>
        <name>S-adenosyl-L-methionine</name>
        <dbReference type="ChEBI" id="CHEBI:59789"/>
        <label>1</label>
    </ligand>
</feature>
<dbReference type="GO" id="GO:0006782">
    <property type="term" value="P:protoporphyrinogen IX biosynthetic process"/>
    <property type="evidence" value="ECO:0007669"/>
    <property type="project" value="UniProtKB-UniPathway"/>
</dbReference>
<comment type="function">
    <text evidence="13">Involved in the heme biosynthesis. Catalyzes the anaerobic oxidative decarboxylation of propionate groups of rings A and B of coproporphyrinogen III to yield the vinyl groups in protoporphyrinogen IX.</text>
</comment>
<feature type="binding site" evidence="16">
    <location>
        <position position="144"/>
    </location>
    <ligand>
        <name>S-adenosyl-L-methionine</name>
        <dbReference type="ChEBI" id="CHEBI:59789"/>
        <label>1</label>
    </ligand>
</feature>
<evidence type="ECO:0000256" key="10">
    <source>
        <dbReference type="ARBA" id="ARBA00023004"/>
    </source>
</evidence>
<dbReference type="EMBL" id="CXPG01000023">
    <property type="protein sequence ID" value="CTQ34614.1"/>
    <property type="molecule type" value="Genomic_DNA"/>
</dbReference>
<dbReference type="UniPathway" id="UPA00251">
    <property type="reaction ID" value="UER00323"/>
</dbReference>
<evidence type="ECO:0000256" key="5">
    <source>
        <dbReference type="ARBA" id="ARBA00022485"/>
    </source>
</evidence>
<feature type="binding site" evidence="16">
    <location>
        <position position="242"/>
    </location>
    <ligand>
        <name>S-adenosyl-L-methionine</name>
        <dbReference type="ChEBI" id="CHEBI:59789"/>
        <label>2</label>
    </ligand>
</feature>
<comment type="catalytic activity">
    <reaction evidence="14 15">
        <text>coproporphyrinogen III + 2 S-adenosyl-L-methionine = protoporphyrinogen IX + 2 5'-deoxyadenosine + 2 L-methionine + 2 CO2</text>
        <dbReference type="Rhea" id="RHEA:15425"/>
        <dbReference type="ChEBI" id="CHEBI:16526"/>
        <dbReference type="ChEBI" id="CHEBI:17319"/>
        <dbReference type="ChEBI" id="CHEBI:57307"/>
        <dbReference type="ChEBI" id="CHEBI:57309"/>
        <dbReference type="ChEBI" id="CHEBI:57844"/>
        <dbReference type="ChEBI" id="CHEBI:59789"/>
        <dbReference type="EC" id="1.3.98.3"/>
    </reaction>
</comment>
<dbReference type="PROSITE" id="PS51918">
    <property type="entry name" value="RADICAL_SAM"/>
    <property type="match status" value="1"/>
</dbReference>
<feature type="binding site" evidence="17">
    <location>
        <position position="64"/>
    </location>
    <ligand>
        <name>[4Fe-4S] cluster</name>
        <dbReference type="ChEBI" id="CHEBI:49883"/>
        <note>4Fe-4S-S-AdoMet</note>
    </ligand>
</feature>
<dbReference type="GO" id="GO:0046872">
    <property type="term" value="F:metal ion binding"/>
    <property type="evidence" value="ECO:0007669"/>
    <property type="project" value="UniProtKB-KW"/>
</dbReference>
<evidence type="ECO:0000256" key="3">
    <source>
        <dbReference type="ARBA" id="ARBA00005493"/>
    </source>
</evidence>
<dbReference type="SMART" id="SM00729">
    <property type="entry name" value="Elp3"/>
    <property type="match status" value="1"/>
</dbReference>
<dbReference type="Gene3D" id="3.80.30.20">
    <property type="entry name" value="tm_1862 like domain"/>
    <property type="match status" value="1"/>
</dbReference>
<evidence type="ECO:0000256" key="9">
    <source>
        <dbReference type="ARBA" id="ARBA00023002"/>
    </source>
</evidence>
<keyword evidence="20" id="KW-1185">Reference proteome</keyword>
<keyword evidence="9 15" id="KW-0560">Oxidoreductase</keyword>
<dbReference type="InterPro" id="IPR034505">
    <property type="entry name" value="Coproporphyrinogen-III_oxidase"/>
</dbReference>